<evidence type="ECO:0000256" key="6">
    <source>
        <dbReference type="ARBA" id="ARBA00022989"/>
    </source>
</evidence>
<sequence>MSTSDQKPSAAATWRNAGIGVVLMVVGTYVSANHLIKLTETLKEQGLELDFGMTLATIGVLLILFPLLRGFFIVPLQDAIRERNTNLERTFSEAEELRSEMQRMRVEYERRLVDTEAQAREQIQGQIREAQQLRTTLMDEATQKTNALVAQAQQEIAAERDRLVSDLRGYVVDLALGAAEKVVRENMDTDRNRRLVNEFIDQAEVVR</sequence>
<evidence type="ECO:0000256" key="1">
    <source>
        <dbReference type="ARBA" id="ARBA00005513"/>
    </source>
</evidence>
<evidence type="ECO:0000256" key="11">
    <source>
        <dbReference type="ARBA" id="ARBA00037847"/>
    </source>
</evidence>
<dbReference type="InterPro" id="IPR002146">
    <property type="entry name" value="ATP_synth_b/b'su_bac/chlpt"/>
</dbReference>
<keyword evidence="9 12" id="KW-0066">ATP synthesis</keyword>
<dbReference type="PANTHER" id="PTHR33445:SF2">
    <property type="entry name" value="ATP SYNTHASE SUBUNIT B', CHLOROPLASTIC"/>
    <property type="match status" value="1"/>
</dbReference>
<proteinExistence type="inferred from homology"/>
<evidence type="ECO:0000256" key="14">
    <source>
        <dbReference type="SAM" id="Coils"/>
    </source>
</evidence>
<evidence type="ECO:0000256" key="5">
    <source>
        <dbReference type="ARBA" id="ARBA00022781"/>
    </source>
</evidence>
<comment type="function">
    <text evidence="10 12">F(1)F(0) ATP synthase produces ATP from ADP in the presence of a proton or sodium gradient. F-type ATPases consist of two structural domains, F(1) containing the extramembraneous catalytic core and F(0) containing the membrane proton channel, linked together by a central stalk and a peripheral stalk. During catalysis, ATP synthesis in the catalytic domain of F(1) is coupled via a rotary mechanism of the central stalk subunits to proton translocation.</text>
</comment>
<dbReference type="RefSeq" id="WP_025228020.1">
    <property type="nucleotide sequence ID" value="NZ_CP007139.1"/>
</dbReference>
<keyword evidence="2 12" id="KW-0813">Transport</keyword>
<dbReference type="OrthoDB" id="9795863at2"/>
<feature type="coiled-coil region" evidence="14">
    <location>
        <begin position="77"/>
        <end position="140"/>
    </location>
</feature>
<evidence type="ECO:0000256" key="10">
    <source>
        <dbReference type="ARBA" id="ARBA00025198"/>
    </source>
</evidence>
<comment type="caution">
    <text evidence="12">Lacks conserved residue(s) required for the propagation of feature annotation.</text>
</comment>
<evidence type="ECO:0000256" key="12">
    <source>
        <dbReference type="HAMAP-Rule" id="MF_01398"/>
    </source>
</evidence>
<feature type="transmembrane region" description="Helical" evidence="12">
    <location>
        <begin position="51"/>
        <end position="74"/>
    </location>
</feature>
<keyword evidence="7 12" id="KW-0406">Ion transport</keyword>
<keyword evidence="5 12" id="KW-0375">Hydrogen ion transport</keyword>
<dbReference type="InterPro" id="IPR005864">
    <property type="entry name" value="ATP_synth_F0_bsu_bac"/>
</dbReference>
<keyword evidence="12" id="KW-1003">Cell membrane</keyword>
<evidence type="ECO:0000256" key="3">
    <source>
        <dbReference type="ARBA" id="ARBA00022547"/>
    </source>
</evidence>
<reference evidence="15 16" key="1">
    <citation type="journal article" date="2014" name="PLoS ONE">
        <title>The first complete genome sequence of the class fimbriimonadia in the phylum armatimonadetes.</title>
        <authorList>
            <person name="Hu Z.Y."/>
            <person name="Wang Y.Z."/>
            <person name="Im W.T."/>
            <person name="Wang S.Y."/>
            <person name="Zhao G.P."/>
            <person name="Zheng H.J."/>
            <person name="Quan Z.X."/>
        </authorList>
    </citation>
    <scope>NUCLEOTIDE SEQUENCE [LARGE SCALE GENOMIC DNA]</scope>
    <source>
        <strain evidence="15">Gsoil 348</strain>
    </source>
</reference>
<keyword evidence="6 12" id="KW-1133">Transmembrane helix</keyword>
<dbReference type="CDD" id="cd06503">
    <property type="entry name" value="ATP-synt_Fo_b"/>
    <property type="match status" value="1"/>
</dbReference>
<dbReference type="GO" id="GO:0005886">
    <property type="term" value="C:plasma membrane"/>
    <property type="evidence" value="ECO:0007669"/>
    <property type="project" value="UniProtKB-SubCell"/>
</dbReference>
<dbReference type="KEGG" id="fgi:OP10G_4748"/>
<evidence type="ECO:0000313" key="16">
    <source>
        <dbReference type="Proteomes" id="UP000027982"/>
    </source>
</evidence>
<dbReference type="GO" id="GO:0046933">
    <property type="term" value="F:proton-transporting ATP synthase activity, rotational mechanism"/>
    <property type="evidence" value="ECO:0007669"/>
    <property type="project" value="UniProtKB-UniRule"/>
</dbReference>
<comment type="subcellular location">
    <subcellularLocation>
        <location evidence="12">Cell membrane</location>
        <topology evidence="12">Single-pass membrane protein</topology>
    </subcellularLocation>
    <subcellularLocation>
        <location evidence="11">Endomembrane system</location>
        <topology evidence="11">Single-pass membrane protein</topology>
    </subcellularLocation>
</comment>
<organism evidence="15 16">
    <name type="scientific">Fimbriimonas ginsengisoli Gsoil 348</name>
    <dbReference type="NCBI Taxonomy" id="661478"/>
    <lineage>
        <taxon>Bacteria</taxon>
        <taxon>Bacillati</taxon>
        <taxon>Armatimonadota</taxon>
        <taxon>Fimbriimonadia</taxon>
        <taxon>Fimbriimonadales</taxon>
        <taxon>Fimbriimonadaceae</taxon>
        <taxon>Fimbriimonas</taxon>
    </lineage>
</organism>
<dbReference type="GO" id="GO:0012505">
    <property type="term" value="C:endomembrane system"/>
    <property type="evidence" value="ECO:0007669"/>
    <property type="project" value="UniProtKB-SubCell"/>
</dbReference>
<evidence type="ECO:0000256" key="8">
    <source>
        <dbReference type="ARBA" id="ARBA00023136"/>
    </source>
</evidence>
<protein>
    <recommendedName>
        <fullName evidence="12">ATP synthase subunit b</fullName>
    </recommendedName>
    <alternativeName>
        <fullName evidence="12">ATP synthase F(0) sector subunit b</fullName>
    </alternativeName>
    <alternativeName>
        <fullName evidence="12">ATPase subunit I</fullName>
    </alternativeName>
    <alternativeName>
        <fullName evidence="12">F-type ATPase subunit b</fullName>
        <shortName evidence="12">F-ATPase subunit b</shortName>
    </alternativeName>
</protein>
<comment type="function">
    <text evidence="12">Component of the F(0) channel, it forms part of the peripheral stalk, linking F(1) to F(0).</text>
</comment>
<evidence type="ECO:0000313" key="15">
    <source>
        <dbReference type="EMBL" id="AIE88116.1"/>
    </source>
</evidence>
<dbReference type="HOGENOM" id="CLU_079215_4_5_0"/>
<keyword evidence="4 12" id="KW-0812">Transmembrane</keyword>
<dbReference type="PANTHER" id="PTHR33445">
    <property type="entry name" value="ATP SYNTHASE SUBUNIT B', CHLOROPLASTIC"/>
    <property type="match status" value="1"/>
</dbReference>
<evidence type="ECO:0000256" key="7">
    <source>
        <dbReference type="ARBA" id="ARBA00023065"/>
    </source>
</evidence>
<evidence type="ECO:0000256" key="2">
    <source>
        <dbReference type="ARBA" id="ARBA00022448"/>
    </source>
</evidence>
<keyword evidence="8 12" id="KW-0472">Membrane</keyword>
<dbReference type="AlphaFoldDB" id="A0A068NXH0"/>
<dbReference type="Proteomes" id="UP000027982">
    <property type="component" value="Chromosome"/>
</dbReference>
<dbReference type="HAMAP" id="MF_01398">
    <property type="entry name" value="ATP_synth_b_bprime"/>
    <property type="match status" value="1"/>
</dbReference>
<dbReference type="GO" id="GO:0046961">
    <property type="term" value="F:proton-transporting ATPase activity, rotational mechanism"/>
    <property type="evidence" value="ECO:0007669"/>
    <property type="project" value="TreeGrafter"/>
</dbReference>
<keyword evidence="3 12" id="KW-0138">CF(0)</keyword>
<dbReference type="GO" id="GO:0045259">
    <property type="term" value="C:proton-transporting ATP synthase complex"/>
    <property type="evidence" value="ECO:0007669"/>
    <property type="project" value="UniProtKB-KW"/>
</dbReference>
<comment type="similarity">
    <text evidence="1 12 13">Belongs to the ATPase B chain family.</text>
</comment>
<gene>
    <name evidence="12" type="primary">atpF</name>
    <name evidence="15" type="ORF">OP10G_4748</name>
</gene>
<dbReference type="NCBIfam" id="TIGR01144">
    <property type="entry name" value="ATP_synt_b"/>
    <property type="match status" value="1"/>
</dbReference>
<evidence type="ECO:0000256" key="13">
    <source>
        <dbReference type="RuleBase" id="RU003848"/>
    </source>
</evidence>
<keyword evidence="14" id="KW-0175">Coiled coil</keyword>
<comment type="subunit">
    <text evidence="12">F-type ATPases have 2 components, F(1) - the catalytic core - and F(0) - the membrane proton channel. F(1) has five subunits: alpha(3), beta(3), gamma(1), delta(1), epsilon(1). F(0) has three main subunits: a(1), b(2) and c(10-14). The alpha and beta chains form an alternating ring which encloses part of the gamma chain. F(1) is attached to F(0) by a central stalk formed by the gamma and epsilon chains, while a peripheral stalk is formed by the delta and b chains.</text>
</comment>
<dbReference type="InterPro" id="IPR050059">
    <property type="entry name" value="ATP_synthase_B_chain"/>
</dbReference>
<dbReference type="EMBL" id="CP007139">
    <property type="protein sequence ID" value="AIE88116.1"/>
    <property type="molecule type" value="Genomic_DNA"/>
</dbReference>
<accession>A0A068NXH0</accession>
<keyword evidence="16" id="KW-1185">Reference proteome</keyword>
<evidence type="ECO:0000256" key="4">
    <source>
        <dbReference type="ARBA" id="ARBA00022692"/>
    </source>
</evidence>
<evidence type="ECO:0000256" key="9">
    <source>
        <dbReference type="ARBA" id="ARBA00023310"/>
    </source>
</evidence>
<dbReference type="eggNOG" id="COG0711">
    <property type="taxonomic scope" value="Bacteria"/>
</dbReference>
<dbReference type="STRING" id="661478.OP10G_4748"/>
<feature type="transmembrane region" description="Helical" evidence="12">
    <location>
        <begin position="12"/>
        <end position="31"/>
    </location>
</feature>
<name>A0A068NXH0_FIMGI</name>
<dbReference type="Pfam" id="PF00430">
    <property type="entry name" value="ATP-synt_B"/>
    <property type="match status" value="1"/>
</dbReference>